<dbReference type="Gene3D" id="1.10.287.110">
    <property type="entry name" value="DnaJ domain"/>
    <property type="match status" value="1"/>
</dbReference>
<evidence type="ECO:0000256" key="10">
    <source>
        <dbReference type="ARBA" id="ARBA00023016"/>
    </source>
</evidence>
<evidence type="ECO:0000256" key="2">
    <source>
        <dbReference type="ARBA" id="ARBA00004496"/>
    </source>
</evidence>
<organism evidence="14">
    <name type="scientific">hydrothermal vent metagenome</name>
    <dbReference type="NCBI Taxonomy" id="652676"/>
    <lineage>
        <taxon>unclassified sequences</taxon>
        <taxon>metagenomes</taxon>
        <taxon>ecological metagenomes</taxon>
    </lineage>
</organism>
<dbReference type="FunFam" id="2.10.230.10:FF:000002">
    <property type="entry name" value="Molecular chaperone DnaJ"/>
    <property type="match status" value="1"/>
</dbReference>
<dbReference type="InterPro" id="IPR002939">
    <property type="entry name" value="DnaJ_C"/>
</dbReference>
<name>A0A3B1CKG0_9ZZZZ</name>
<dbReference type="GO" id="GO:0042026">
    <property type="term" value="P:protein refolding"/>
    <property type="evidence" value="ECO:0007669"/>
    <property type="project" value="TreeGrafter"/>
</dbReference>
<comment type="subcellular location">
    <subcellularLocation>
        <location evidence="2">Cytoplasm</location>
    </subcellularLocation>
</comment>
<dbReference type="FunFam" id="1.10.287.110:FF:000034">
    <property type="entry name" value="Chaperone protein DnaJ"/>
    <property type="match status" value="1"/>
</dbReference>
<dbReference type="AlphaFoldDB" id="A0A3B1CKG0"/>
<dbReference type="GO" id="GO:0005737">
    <property type="term" value="C:cytoplasm"/>
    <property type="evidence" value="ECO:0007669"/>
    <property type="project" value="UniProtKB-SubCell"/>
</dbReference>
<dbReference type="Pfam" id="PF01556">
    <property type="entry name" value="DnaJ_C"/>
    <property type="match status" value="1"/>
</dbReference>
<dbReference type="PANTHER" id="PTHR43096">
    <property type="entry name" value="DNAJ HOMOLOG 1, MITOCHONDRIAL-RELATED"/>
    <property type="match status" value="1"/>
</dbReference>
<evidence type="ECO:0000256" key="5">
    <source>
        <dbReference type="ARBA" id="ARBA00022705"/>
    </source>
</evidence>
<dbReference type="CDD" id="cd10719">
    <property type="entry name" value="DnaJ_zf"/>
    <property type="match status" value="1"/>
</dbReference>
<dbReference type="SUPFAM" id="SSF57938">
    <property type="entry name" value="DnaJ/Hsp40 cysteine-rich domain"/>
    <property type="match status" value="1"/>
</dbReference>
<evidence type="ECO:0000259" key="13">
    <source>
        <dbReference type="PROSITE" id="PS51188"/>
    </source>
</evidence>
<evidence type="ECO:0000256" key="7">
    <source>
        <dbReference type="ARBA" id="ARBA00022737"/>
    </source>
</evidence>
<dbReference type="InterPro" id="IPR008971">
    <property type="entry name" value="HSP40/DnaJ_pept-bd"/>
</dbReference>
<dbReference type="InterPro" id="IPR036410">
    <property type="entry name" value="HSP_DnaJ_Cys-rich_dom_sf"/>
</dbReference>
<feature type="domain" description="CR-type" evidence="13">
    <location>
        <begin position="130"/>
        <end position="208"/>
    </location>
</feature>
<dbReference type="NCBIfam" id="NF008035">
    <property type="entry name" value="PRK10767.1"/>
    <property type="match status" value="1"/>
</dbReference>
<evidence type="ECO:0000256" key="9">
    <source>
        <dbReference type="ARBA" id="ARBA00022833"/>
    </source>
</evidence>
<dbReference type="GO" id="GO:0005524">
    <property type="term" value="F:ATP binding"/>
    <property type="evidence" value="ECO:0007669"/>
    <property type="project" value="InterPro"/>
</dbReference>
<reference evidence="14" key="1">
    <citation type="submission" date="2018-06" db="EMBL/GenBank/DDBJ databases">
        <authorList>
            <person name="Zhirakovskaya E."/>
        </authorList>
    </citation>
    <scope>NUCLEOTIDE SEQUENCE</scope>
</reference>
<keyword evidence="10" id="KW-0346">Stress response</keyword>
<dbReference type="SMART" id="SM00271">
    <property type="entry name" value="DnaJ"/>
    <property type="match status" value="1"/>
</dbReference>
<dbReference type="InterPro" id="IPR036869">
    <property type="entry name" value="J_dom_sf"/>
</dbReference>
<dbReference type="PROSITE" id="PS00636">
    <property type="entry name" value="DNAJ_1"/>
    <property type="match status" value="1"/>
</dbReference>
<dbReference type="Gene3D" id="2.60.260.20">
    <property type="entry name" value="Urease metallochaperone UreE, N-terminal domain"/>
    <property type="match status" value="2"/>
</dbReference>
<keyword evidence="6" id="KW-0479">Metal-binding</keyword>
<evidence type="ECO:0000256" key="4">
    <source>
        <dbReference type="ARBA" id="ARBA00022490"/>
    </source>
</evidence>
<dbReference type="GO" id="GO:0031072">
    <property type="term" value="F:heat shock protein binding"/>
    <property type="evidence" value="ECO:0007669"/>
    <property type="project" value="InterPro"/>
</dbReference>
<dbReference type="HAMAP" id="MF_01152">
    <property type="entry name" value="DnaJ"/>
    <property type="match status" value="1"/>
</dbReference>
<dbReference type="GO" id="GO:0009408">
    <property type="term" value="P:response to heat"/>
    <property type="evidence" value="ECO:0007669"/>
    <property type="project" value="InterPro"/>
</dbReference>
<dbReference type="InterPro" id="IPR001623">
    <property type="entry name" value="DnaJ_domain"/>
</dbReference>
<evidence type="ECO:0000256" key="6">
    <source>
        <dbReference type="ARBA" id="ARBA00022723"/>
    </source>
</evidence>
<feature type="domain" description="J" evidence="12">
    <location>
        <begin position="3"/>
        <end position="68"/>
    </location>
</feature>
<keyword evidence="7" id="KW-0677">Repeat</keyword>
<dbReference type="InterPro" id="IPR001305">
    <property type="entry name" value="HSP_DnaJ_Cys-rich_dom"/>
</dbReference>
<dbReference type="SUPFAM" id="SSF46565">
    <property type="entry name" value="Chaperone J-domain"/>
    <property type="match status" value="1"/>
</dbReference>
<dbReference type="CDD" id="cd06257">
    <property type="entry name" value="DnaJ"/>
    <property type="match status" value="1"/>
</dbReference>
<proteinExistence type="inferred from homology"/>
<dbReference type="Pfam" id="PF00226">
    <property type="entry name" value="DnaJ"/>
    <property type="match status" value="1"/>
</dbReference>
<evidence type="ECO:0000259" key="12">
    <source>
        <dbReference type="PROSITE" id="PS50076"/>
    </source>
</evidence>
<evidence type="ECO:0000313" key="14">
    <source>
        <dbReference type="EMBL" id="VAX31016.1"/>
    </source>
</evidence>
<dbReference type="InterPro" id="IPR018253">
    <property type="entry name" value="DnaJ_domain_CS"/>
</dbReference>
<gene>
    <name evidence="14" type="ORF">MNBD_NITROSPIRAE03-1951</name>
</gene>
<protein>
    <submittedName>
        <fullName evidence="14">Chaperone protein DnaJ</fullName>
    </submittedName>
</protein>
<keyword evidence="5" id="KW-0235">DNA replication</keyword>
<comment type="cofactor">
    <cofactor evidence="1">
        <name>Zn(2+)</name>
        <dbReference type="ChEBI" id="CHEBI:29105"/>
    </cofactor>
</comment>
<keyword evidence="9" id="KW-0862">Zinc</keyword>
<comment type="subunit">
    <text evidence="3">Homodimer.</text>
</comment>
<dbReference type="Gene3D" id="2.10.230.10">
    <property type="entry name" value="Heat shock protein DnaJ, cysteine-rich domain"/>
    <property type="match status" value="1"/>
</dbReference>
<keyword evidence="11" id="KW-0143">Chaperone</keyword>
<evidence type="ECO:0000256" key="8">
    <source>
        <dbReference type="ARBA" id="ARBA00022771"/>
    </source>
</evidence>
<dbReference type="InterPro" id="IPR012724">
    <property type="entry name" value="DnaJ"/>
</dbReference>
<evidence type="ECO:0000256" key="3">
    <source>
        <dbReference type="ARBA" id="ARBA00011738"/>
    </source>
</evidence>
<dbReference type="PRINTS" id="PR00625">
    <property type="entry name" value="JDOMAIN"/>
</dbReference>
<keyword evidence="8" id="KW-0863">Zinc-finger</keyword>
<dbReference type="CDD" id="cd10747">
    <property type="entry name" value="DnaJ_C"/>
    <property type="match status" value="1"/>
</dbReference>
<dbReference type="GO" id="GO:0008270">
    <property type="term" value="F:zinc ion binding"/>
    <property type="evidence" value="ECO:0007669"/>
    <property type="project" value="UniProtKB-KW"/>
</dbReference>
<sequence length="364" mass="39973">MKDYYTILGVNRDATEDEMKKAFRRLAMKYHPDRNPENKDAEDKFKELNEAYACLSDPEKRSNYDRFGSADGVGGGGAGFGPFNSNFSDIFEDIFGDFFGTFAGQGRARATRGADLRYDLTISLEEAVRGVEKELKLPSWENCEVCGGSGAKPGHGPVTCPDCNGAGQKRFQQGFFSVTRTCSRCGGTGQFITTPCSECGGDGRVRKFRVLSVKVPPGVDTGSRLRMSGEGEPGTNGGPSGDLYIVITVKPHKFFKREGLNLYCDVPVSFTQAVLGAEIEVPTLYGNEKIKIPPHTPSGKEFVLKGCGVPKLGGYSKGNQIVRIYIDIPKKLSRRQKELLEEFADLSGDEVHRGFMEKLKEFFS</sequence>
<dbReference type="PROSITE" id="PS51188">
    <property type="entry name" value="ZF_CR"/>
    <property type="match status" value="1"/>
</dbReference>
<keyword evidence="4" id="KW-0963">Cytoplasm</keyword>
<dbReference type="Pfam" id="PF00684">
    <property type="entry name" value="DnaJ_CXXCXGXG"/>
    <property type="match status" value="1"/>
</dbReference>
<evidence type="ECO:0000256" key="1">
    <source>
        <dbReference type="ARBA" id="ARBA00001947"/>
    </source>
</evidence>
<dbReference type="GO" id="GO:0051082">
    <property type="term" value="F:unfolded protein binding"/>
    <property type="evidence" value="ECO:0007669"/>
    <property type="project" value="InterPro"/>
</dbReference>
<dbReference type="GO" id="GO:0006260">
    <property type="term" value="P:DNA replication"/>
    <property type="evidence" value="ECO:0007669"/>
    <property type="project" value="UniProtKB-KW"/>
</dbReference>
<dbReference type="PANTHER" id="PTHR43096:SF48">
    <property type="entry name" value="CHAPERONE PROTEIN DNAJ"/>
    <property type="match status" value="1"/>
</dbReference>
<dbReference type="PROSITE" id="PS50076">
    <property type="entry name" value="DNAJ_2"/>
    <property type="match status" value="1"/>
</dbReference>
<dbReference type="EMBL" id="UOGI01000096">
    <property type="protein sequence ID" value="VAX31016.1"/>
    <property type="molecule type" value="Genomic_DNA"/>
</dbReference>
<dbReference type="SUPFAM" id="SSF49493">
    <property type="entry name" value="HSP40/DnaJ peptide-binding domain"/>
    <property type="match status" value="2"/>
</dbReference>
<dbReference type="FunFam" id="2.60.260.20:FF:000004">
    <property type="entry name" value="Molecular chaperone DnaJ"/>
    <property type="match status" value="1"/>
</dbReference>
<dbReference type="NCBIfam" id="TIGR02349">
    <property type="entry name" value="DnaJ_bact"/>
    <property type="match status" value="1"/>
</dbReference>
<accession>A0A3B1CKG0</accession>
<evidence type="ECO:0000256" key="11">
    <source>
        <dbReference type="ARBA" id="ARBA00023186"/>
    </source>
</evidence>